<dbReference type="EMBL" id="CP034457">
    <property type="protein sequence ID" value="QBM87984.1"/>
    <property type="molecule type" value="Genomic_DNA"/>
</dbReference>
<feature type="compositionally biased region" description="Polar residues" evidence="1">
    <location>
        <begin position="151"/>
        <end position="160"/>
    </location>
</feature>
<sequence length="640" mass="70132">MSHSAEKQSLLAFAHKNQLPPSQSPGYLFGVPEKLGTPAAQPSAHAAPPKPVEQTTPGFFQTKPAPAVCPAKPEPSHQAHNPAASHPASSGPSKEAVEKKTMNDLEAKAKNISLNLNQQPLAPSTSAGTQKPAPVAYPAPSTPQATKPKVTETQEGTRPNTFGLPEPAPSARVVSGGEKRKPAELTRESANGESSDEGTTSSGTLASTATDSLKNEPKSSALSAPQSLLIAPAKTFLTSLKPVNVEHLSTMLSCEQAREYFPWIGRFHPEHTILHPSLSYLAVAYNEVGSWNREQILLIASNGDLEDQLNWEVRVALCFRKDDAATRTDLFGCLASIPKEEALVIIGLRTAEIAQEIVLAPSPNSDLRGLKHSTIVEKVLIWIDDAANVVEKKVKEANTRCDEIQALWQSTGLSSKDFWANLNKNDQELIMDLMKARVLLWQLDTMNTYYLPYTGLVHVKFVKWSPSLKETVDSHPLTEIAPNYNTFATWNSGSSTLFSGQYENLRKFLDCVDLIVEVDKRPRPIMLNSLERPEWFVPFELLFLHTQETQVGQYMKSMVGTFGAFHFLSLPNPINRRKSFYSIEGIMSHAGAAQPKGAFLPETVTLTMSKYANCCVWCHAPGLAREKCTSGSSLTTRLKK</sequence>
<feature type="compositionally biased region" description="Low complexity" evidence="1">
    <location>
        <begin position="197"/>
        <end position="212"/>
    </location>
</feature>
<reference evidence="3" key="1">
    <citation type="submission" date="2019-03" db="EMBL/GenBank/DDBJ databases">
        <title>Snf2 controls pulcherriminic acid biosynthesis and connects pigmentation and antifungal activity of the yeast Metschnikowia pulcherrima.</title>
        <authorList>
            <person name="Gore-Lloyd D."/>
            <person name="Sumann I."/>
            <person name="Brachmann A.O."/>
            <person name="Schneeberger K."/>
            <person name="Ortiz-Merino R.A."/>
            <person name="Moreno-Beltran M."/>
            <person name="Schlaefli M."/>
            <person name="Kirner P."/>
            <person name="Santos Kron A."/>
            <person name="Wolfe K.H."/>
            <person name="Piel J."/>
            <person name="Ahrens C.H."/>
            <person name="Henk D."/>
            <person name="Freimoser F.M."/>
        </authorList>
    </citation>
    <scope>NUCLEOTIDE SEQUENCE [LARGE SCALE GENOMIC DNA]</scope>
    <source>
        <strain evidence="3">APC 1.2</strain>
    </source>
</reference>
<feature type="compositionally biased region" description="Basic and acidic residues" evidence="1">
    <location>
        <begin position="177"/>
        <end position="187"/>
    </location>
</feature>
<evidence type="ECO:0000313" key="3">
    <source>
        <dbReference type="Proteomes" id="UP000292447"/>
    </source>
</evidence>
<proteinExistence type="predicted"/>
<evidence type="ECO:0000313" key="2">
    <source>
        <dbReference type="EMBL" id="QBM87984.1"/>
    </source>
</evidence>
<name>A0A4P6XQH0_9ASCO</name>
<keyword evidence="3" id="KW-1185">Reference proteome</keyword>
<gene>
    <name evidence="2" type="ORF">METSCH_B11980</name>
</gene>
<feature type="compositionally biased region" description="Basic and acidic residues" evidence="1">
    <location>
        <begin position="95"/>
        <end position="109"/>
    </location>
</feature>
<dbReference type="AlphaFoldDB" id="A0A4P6XQH0"/>
<feature type="compositionally biased region" description="Polar residues" evidence="1">
    <location>
        <begin position="112"/>
        <end position="129"/>
    </location>
</feature>
<dbReference type="Proteomes" id="UP000292447">
    <property type="component" value="Chromosome II"/>
</dbReference>
<feature type="compositionally biased region" description="Low complexity" evidence="1">
    <location>
        <begin position="76"/>
        <end position="93"/>
    </location>
</feature>
<protein>
    <submittedName>
        <fullName evidence="2">Uncharacterized protein</fullName>
    </submittedName>
</protein>
<organism evidence="2 3">
    <name type="scientific">Metschnikowia aff. pulcherrima</name>
    <dbReference type="NCBI Taxonomy" id="2163413"/>
    <lineage>
        <taxon>Eukaryota</taxon>
        <taxon>Fungi</taxon>
        <taxon>Dikarya</taxon>
        <taxon>Ascomycota</taxon>
        <taxon>Saccharomycotina</taxon>
        <taxon>Pichiomycetes</taxon>
        <taxon>Metschnikowiaceae</taxon>
        <taxon>Metschnikowia</taxon>
    </lineage>
</organism>
<accession>A0A4P6XQH0</accession>
<feature type="region of interest" description="Disordered" evidence="1">
    <location>
        <begin position="1"/>
        <end position="222"/>
    </location>
</feature>
<evidence type="ECO:0000256" key="1">
    <source>
        <dbReference type="SAM" id="MobiDB-lite"/>
    </source>
</evidence>
<feature type="compositionally biased region" description="Low complexity" evidence="1">
    <location>
        <begin position="38"/>
        <end position="47"/>
    </location>
</feature>